<dbReference type="SUPFAM" id="SSF69754">
    <property type="entry name" value="Ribosome binding protein Y (YfiA homologue)"/>
    <property type="match status" value="1"/>
</dbReference>
<comment type="caution">
    <text evidence="7">The sequence shown here is derived from an EMBL/GenBank/DDBJ whole genome shotgun (WGS) entry which is preliminary data.</text>
</comment>
<dbReference type="GO" id="GO:0045900">
    <property type="term" value="P:negative regulation of translational elongation"/>
    <property type="evidence" value="ECO:0007669"/>
    <property type="project" value="TreeGrafter"/>
</dbReference>
<dbReference type="PANTHER" id="PTHR33231:SF1">
    <property type="entry name" value="30S RIBOSOMAL PROTEIN"/>
    <property type="match status" value="1"/>
</dbReference>
<dbReference type="EMBL" id="MPRJ01000026">
    <property type="protein sequence ID" value="OOZ36784.1"/>
    <property type="molecule type" value="Genomic_DNA"/>
</dbReference>
<dbReference type="InterPro" id="IPR050574">
    <property type="entry name" value="HPF/YfiA_ribosome-assoc"/>
</dbReference>
<evidence type="ECO:0000256" key="5">
    <source>
        <dbReference type="ARBA" id="ARBA00041319"/>
    </source>
</evidence>
<reference evidence="7 8" key="1">
    <citation type="submission" date="2016-11" db="EMBL/GenBank/DDBJ databases">
        <title>Mixed transmission modes and dynamic genome evolution in an obligate animal-bacterial symbiosis.</title>
        <authorList>
            <person name="Russell S.L."/>
            <person name="Corbett-Detig R.B."/>
            <person name="Cavanaugh C.M."/>
        </authorList>
    </citation>
    <scope>NUCLEOTIDE SEQUENCE [LARGE SCALE GENOMIC DNA]</scope>
    <source>
        <strain evidence="7">Se-Cadez</strain>
    </source>
</reference>
<dbReference type="CDD" id="cd00552">
    <property type="entry name" value="RaiA"/>
    <property type="match status" value="1"/>
</dbReference>
<comment type="subunit">
    <text evidence="3">Associates exclusively with 100S ribosomes, which are dimers of 70S ribosomes.</text>
</comment>
<proteinExistence type="inferred from homology"/>
<feature type="region of interest" description="Disordered" evidence="6">
    <location>
        <begin position="88"/>
        <end position="108"/>
    </location>
</feature>
<name>A0A1T2KVD0_9GAMM</name>
<evidence type="ECO:0000256" key="1">
    <source>
        <dbReference type="ARBA" id="ARBA00022845"/>
    </source>
</evidence>
<evidence type="ECO:0000313" key="7">
    <source>
        <dbReference type="EMBL" id="OOZ36784.1"/>
    </source>
</evidence>
<evidence type="ECO:0000256" key="6">
    <source>
        <dbReference type="SAM" id="MobiDB-lite"/>
    </source>
</evidence>
<protein>
    <recommendedName>
        <fullName evidence="4">Ribosome hibernation promoting factor</fullName>
    </recommendedName>
    <alternativeName>
        <fullName evidence="5">Hibernation factor HPF</fullName>
    </alternativeName>
</protein>
<keyword evidence="1" id="KW-0810">Translation regulation</keyword>
<gene>
    <name evidence="7" type="ORF">BOW51_05505</name>
</gene>
<evidence type="ECO:0000256" key="2">
    <source>
        <dbReference type="ARBA" id="ARBA00038434"/>
    </source>
</evidence>
<dbReference type="NCBIfam" id="TIGR00741">
    <property type="entry name" value="yfiA"/>
    <property type="match status" value="1"/>
</dbReference>
<dbReference type="InterPro" id="IPR003489">
    <property type="entry name" value="RHF/RaiA"/>
</dbReference>
<evidence type="ECO:0000256" key="4">
    <source>
        <dbReference type="ARBA" id="ARBA00041148"/>
    </source>
</evidence>
<dbReference type="InterPro" id="IPR036567">
    <property type="entry name" value="RHF-like"/>
</dbReference>
<dbReference type="AlphaFoldDB" id="A0A1T2KVD0"/>
<dbReference type="Pfam" id="PF02482">
    <property type="entry name" value="Ribosomal_S30AE"/>
    <property type="match status" value="1"/>
</dbReference>
<dbReference type="PANTHER" id="PTHR33231">
    <property type="entry name" value="30S RIBOSOMAL PROTEIN"/>
    <property type="match status" value="1"/>
</dbReference>
<dbReference type="OrthoDB" id="9795980at2"/>
<accession>A0A1T2KVD0</accession>
<sequence length="108" mass="12359">MQISLTGHHVDITEAMRNYVDTKFERLERHFDHVTNIHVILSVEKLRQKAEATLHVNGADVFADCTEEDMYAAIDGLVDKIDRQVKKHKEKHTNHRNGAGLKGMEPTI</sequence>
<dbReference type="Gene3D" id="3.30.160.100">
    <property type="entry name" value="Ribosome hibernation promotion factor-like"/>
    <property type="match status" value="1"/>
</dbReference>
<dbReference type="GO" id="GO:0043024">
    <property type="term" value="F:ribosomal small subunit binding"/>
    <property type="evidence" value="ECO:0007669"/>
    <property type="project" value="TreeGrafter"/>
</dbReference>
<dbReference type="RefSeq" id="WP_078486579.1">
    <property type="nucleotide sequence ID" value="NZ_MPRJ01000026.1"/>
</dbReference>
<keyword evidence="8" id="KW-1185">Reference proteome</keyword>
<dbReference type="FunFam" id="3.30.160.100:FF:000001">
    <property type="entry name" value="Ribosome hibernation promoting factor"/>
    <property type="match status" value="1"/>
</dbReference>
<comment type="similarity">
    <text evidence="2">Belongs to the HPF/YfiA ribosome-associated protein family. Short HPF subfamily.</text>
</comment>
<dbReference type="GO" id="GO:0022627">
    <property type="term" value="C:cytosolic small ribosomal subunit"/>
    <property type="evidence" value="ECO:0007669"/>
    <property type="project" value="TreeGrafter"/>
</dbReference>
<evidence type="ECO:0000313" key="8">
    <source>
        <dbReference type="Proteomes" id="UP000190896"/>
    </source>
</evidence>
<organism evidence="7 8">
    <name type="scientific">Solemya velesiana gill symbiont</name>
    <dbReference type="NCBI Taxonomy" id="1918948"/>
    <lineage>
        <taxon>Bacteria</taxon>
        <taxon>Pseudomonadati</taxon>
        <taxon>Pseudomonadota</taxon>
        <taxon>Gammaproteobacteria</taxon>
        <taxon>sulfur-oxidizing symbionts</taxon>
    </lineage>
</organism>
<evidence type="ECO:0000256" key="3">
    <source>
        <dbReference type="ARBA" id="ARBA00038695"/>
    </source>
</evidence>
<dbReference type="Proteomes" id="UP000190896">
    <property type="component" value="Unassembled WGS sequence"/>
</dbReference>